<proteinExistence type="inferred from homology"/>
<evidence type="ECO:0000313" key="7">
    <source>
        <dbReference type="Proteomes" id="UP000694888"/>
    </source>
</evidence>
<reference evidence="8" key="1">
    <citation type="submission" date="2025-08" db="UniProtKB">
        <authorList>
            <consortium name="RefSeq"/>
        </authorList>
    </citation>
    <scope>IDENTIFICATION</scope>
</reference>
<name>A0ABM1W365_APLCA</name>
<evidence type="ECO:0000256" key="3">
    <source>
        <dbReference type="ARBA" id="ARBA00022630"/>
    </source>
</evidence>
<dbReference type="Proteomes" id="UP000694888">
    <property type="component" value="Unplaced"/>
</dbReference>
<gene>
    <name evidence="8" type="primary">LOC101860541</name>
</gene>
<dbReference type="SUPFAM" id="SSF54373">
    <property type="entry name" value="FAD-linked reductases, C-terminal domain"/>
    <property type="match status" value="1"/>
</dbReference>
<keyword evidence="7" id="KW-1185">Reference proteome</keyword>
<keyword evidence="4" id="KW-0274">FAD</keyword>
<keyword evidence="5" id="KW-0560">Oxidoreductase</keyword>
<evidence type="ECO:0000313" key="8">
    <source>
        <dbReference type="RefSeq" id="XP_035829108.1"/>
    </source>
</evidence>
<comment type="similarity">
    <text evidence="2">Belongs to the MSOX/MTOX family.</text>
</comment>
<organism evidence="7 8">
    <name type="scientific">Aplysia californica</name>
    <name type="common">California sea hare</name>
    <dbReference type="NCBI Taxonomy" id="6500"/>
    <lineage>
        <taxon>Eukaryota</taxon>
        <taxon>Metazoa</taxon>
        <taxon>Spiralia</taxon>
        <taxon>Lophotrochozoa</taxon>
        <taxon>Mollusca</taxon>
        <taxon>Gastropoda</taxon>
        <taxon>Heterobranchia</taxon>
        <taxon>Euthyneura</taxon>
        <taxon>Tectipleura</taxon>
        <taxon>Aplysiida</taxon>
        <taxon>Aplysioidea</taxon>
        <taxon>Aplysiidae</taxon>
        <taxon>Aplysia</taxon>
    </lineage>
</organism>
<evidence type="ECO:0000256" key="5">
    <source>
        <dbReference type="ARBA" id="ARBA00023002"/>
    </source>
</evidence>
<dbReference type="PANTHER" id="PTHR10961:SF46">
    <property type="entry name" value="PEROXISOMAL SARCOSINE OXIDASE"/>
    <property type="match status" value="1"/>
</dbReference>
<dbReference type="InterPro" id="IPR036188">
    <property type="entry name" value="FAD/NAD-bd_sf"/>
</dbReference>
<dbReference type="PANTHER" id="PTHR10961">
    <property type="entry name" value="PEROXISOMAL SARCOSINE OXIDASE"/>
    <property type="match status" value="1"/>
</dbReference>
<evidence type="ECO:0000256" key="2">
    <source>
        <dbReference type="ARBA" id="ARBA00010989"/>
    </source>
</evidence>
<sequence length="383" mass="43023">MMFDVVVVGAGVEGSATAYDLIRRNRRVLLLEQFPLPHNRGSSHGQTRVTRKAYPQPFYTEMMNFCTEQWTQLQEKAGDVLYRQIGYLALGEKNGRFLQDNIFAMTQHGAPFAILSPGELREKFAMLRYPERIGGVLDREGGILMSDKCLRALQRLFVENGGVIRDGEQYQSLTPGEVIHVRTNRGEYQCRSIVFACGPWANKVLSTVGLSLPLKPMRITVCYWPELNPGSHSADKLPPFFEENCCDGHSIYGLPSEEYPGHVKLCLHHGPDIDPDKRDACDYLWTVDLLKDYVSKHFPGLVPTPSVVESCIYTNTPDKNFIIDRHPKWKNIVFGAGFSGHGFKLAPAVGQVLADMALDEPVRYDTSHFRLSRFGTGVGQAKL</sequence>
<evidence type="ECO:0000256" key="4">
    <source>
        <dbReference type="ARBA" id="ARBA00022827"/>
    </source>
</evidence>
<accession>A0ABM1W365</accession>
<dbReference type="Gene3D" id="3.50.50.60">
    <property type="entry name" value="FAD/NAD(P)-binding domain"/>
    <property type="match status" value="1"/>
</dbReference>
<dbReference type="Pfam" id="PF01266">
    <property type="entry name" value="DAO"/>
    <property type="match status" value="1"/>
</dbReference>
<dbReference type="InterPro" id="IPR045170">
    <property type="entry name" value="MTOX"/>
</dbReference>
<evidence type="ECO:0000256" key="1">
    <source>
        <dbReference type="ARBA" id="ARBA00001974"/>
    </source>
</evidence>
<comment type="cofactor">
    <cofactor evidence="1">
        <name>FAD</name>
        <dbReference type="ChEBI" id="CHEBI:57692"/>
    </cofactor>
</comment>
<evidence type="ECO:0000259" key="6">
    <source>
        <dbReference type="Pfam" id="PF01266"/>
    </source>
</evidence>
<dbReference type="Gene3D" id="3.30.9.10">
    <property type="entry name" value="D-Amino Acid Oxidase, subunit A, domain 2"/>
    <property type="match status" value="1"/>
</dbReference>
<feature type="domain" description="FAD dependent oxidoreductase" evidence="6">
    <location>
        <begin position="4"/>
        <end position="356"/>
    </location>
</feature>
<dbReference type="GeneID" id="101860541"/>
<keyword evidence="3" id="KW-0285">Flavoprotein</keyword>
<dbReference type="SUPFAM" id="SSF51905">
    <property type="entry name" value="FAD/NAD(P)-binding domain"/>
    <property type="match status" value="1"/>
</dbReference>
<protein>
    <submittedName>
        <fullName evidence="8">Peroxisomal sarcosine oxidase</fullName>
    </submittedName>
</protein>
<dbReference type="InterPro" id="IPR006076">
    <property type="entry name" value="FAD-dep_OxRdtase"/>
</dbReference>
<dbReference type="NCBIfam" id="NF008425">
    <property type="entry name" value="PRK11259.1"/>
    <property type="match status" value="1"/>
</dbReference>
<dbReference type="RefSeq" id="XP_035829108.1">
    <property type="nucleotide sequence ID" value="XM_035973215.1"/>
</dbReference>